<evidence type="ECO:0000313" key="1">
    <source>
        <dbReference type="EMBL" id="EFB30894.1"/>
    </source>
</evidence>
<dbReference type="Proteomes" id="UP000004079">
    <property type="component" value="Unassembled WGS sequence"/>
</dbReference>
<gene>
    <name evidence="1" type="ORF">HMPREF0971_02782</name>
</gene>
<dbReference type="AlphaFoldDB" id="D1QUU6"/>
<organism evidence="1 2">
    <name type="scientific">Segatella oris F0302</name>
    <dbReference type="NCBI Taxonomy" id="649760"/>
    <lineage>
        <taxon>Bacteria</taxon>
        <taxon>Pseudomonadati</taxon>
        <taxon>Bacteroidota</taxon>
        <taxon>Bacteroidia</taxon>
        <taxon>Bacteroidales</taxon>
        <taxon>Prevotellaceae</taxon>
        <taxon>Segatella</taxon>
    </lineage>
</organism>
<name>D1QUU6_9BACT</name>
<sequence>MFFHDRYFGRLAHEYAKFGISNWNYYKQRLISRECNSYQFA</sequence>
<dbReference type="STRING" id="649760.HMPREF0971_02782"/>
<dbReference type="EMBL" id="ACUZ02000049">
    <property type="protein sequence ID" value="EFB30894.1"/>
    <property type="molecule type" value="Genomic_DNA"/>
</dbReference>
<protein>
    <submittedName>
        <fullName evidence="1">Uncharacterized protein</fullName>
    </submittedName>
</protein>
<evidence type="ECO:0000313" key="2">
    <source>
        <dbReference type="Proteomes" id="UP000004079"/>
    </source>
</evidence>
<dbReference type="HOGENOM" id="CLU_3274638_0_0_10"/>
<proteinExistence type="predicted"/>
<accession>D1QUU6</accession>
<reference evidence="1 2" key="1">
    <citation type="submission" date="2009-11" db="EMBL/GenBank/DDBJ databases">
        <authorList>
            <person name="Weinstock G."/>
            <person name="Sodergren E."/>
            <person name="Clifton S."/>
            <person name="Fulton L."/>
            <person name="Fulton B."/>
            <person name="Courtney L."/>
            <person name="Fronick C."/>
            <person name="Harrison M."/>
            <person name="Strong C."/>
            <person name="Farmer C."/>
            <person name="Delahaunty K."/>
            <person name="Markovic C."/>
            <person name="Hall O."/>
            <person name="Minx P."/>
            <person name="Tomlinson C."/>
            <person name="Mitreva M."/>
            <person name="Nelson J."/>
            <person name="Hou S."/>
            <person name="Wollam A."/>
            <person name="Pepin K.H."/>
            <person name="Johnson M."/>
            <person name="Bhonagiri V."/>
            <person name="Nash W.E."/>
            <person name="Warren W."/>
            <person name="Chinwalla A."/>
            <person name="Mardis E.R."/>
            <person name="Wilson R.K."/>
        </authorList>
    </citation>
    <scope>NUCLEOTIDE SEQUENCE [LARGE SCALE GENOMIC DNA]</scope>
    <source>
        <strain evidence="1 2">F0302</strain>
    </source>
</reference>
<comment type="caution">
    <text evidence="1">The sequence shown here is derived from an EMBL/GenBank/DDBJ whole genome shotgun (WGS) entry which is preliminary data.</text>
</comment>